<dbReference type="Gene3D" id="3.30.870.10">
    <property type="entry name" value="Endonuclease Chain A"/>
    <property type="match status" value="2"/>
</dbReference>
<dbReference type="InterPro" id="IPR025202">
    <property type="entry name" value="PLD-like_dom"/>
</dbReference>
<dbReference type="Pfam" id="PF13091">
    <property type="entry name" value="PLDc_2"/>
    <property type="match status" value="1"/>
</dbReference>
<gene>
    <name evidence="4" type="ORF">SHK19_16135</name>
</gene>
<accession>A0ABZ0ZNY7</accession>
<evidence type="ECO:0000259" key="3">
    <source>
        <dbReference type="Pfam" id="PF13091"/>
    </source>
</evidence>
<feature type="signal peptide" evidence="2">
    <location>
        <begin position="1"/>
        <end position="23"/>
    </location>
</feature>
<evidence type="ECO:0000256" key="1">
    <source>
        <dbReference type="SAM" id="MobiDB-lite"/>
    </source>
</evidence>
<dbReference type="EMBL" id="CP141059">
    <property type="protein sequence ID" value="WQQ25484.1"/>
    <property type="molecule type" value="Genomic_DNA"/>
</dbReference>
<feature type="region of interest" description="Disordered" evidence="1">
    <location>
        <begin position="125"/>
        <end position="149"/>
    </location>
</feature>
<evidence type="ECO:0000313" key="4">
    <source>
        <dbReference type="EMBL" id="WQQ25484.1"/>
    </source>
</evidence>
<dbReference type="SUPFAM" id="SSF56024">
    <property type="entry name" value="Phospholipase D/nuclease"/>
    <property type="match status" value="2"/>
</dbReference>
<protein>
    <submittedName>
        <fullName evidence="4">Phospholipase D-like domain-containing protein</fullName>
    </submittedName>
</protein>
<name>A0ABZ0ZNY7_9ACTN</name>
<keyword evidence="5" id="KW-1185">Reference proteome</keyword>
<evidence type="ECO:0000256" key="2">
    <source>
        <dbReference type="SAM" id="SignalP"/>
    </source>
</evidence>
<organism evidence="4 5">
    <name type="scientific">Nocardioides bizhenqiangii</name>
    <dbReference type="NCBI Taxonomy" id="3095076"/>
    <lineage>
        <taxon>Bacteria</taxon>
        <taxon>Bacillati</taxon>
        <taxon>Actinomycetota</taxon>
        <taxon>Actinomycetes</taxon>
        <taxon>Propionibacteriales</taxon>
        <taxon>Nocardioidaceae</taxon>
        <taxon>Nocardioides</taxon>
    </lineage>
</organism>
<evidence type="ECO:0000313" key="5">
    <source>
        <dbReference type="Proteomes" id="UP001327225"/>
    </source>
</evidence>
<reference evidence="5" key="1">
    <citation type="submission" date="2023-12" db="EMBL/GenBank/DDBJ databases">
        <title>Novel species in genus Nocardioides.</title>
        <authorList>
            <person name="Zhou H."/>
        </authorList>
    </citation>
    <scope>NUCLEOTIDE SEQUENCE [LARGE SCALE GENOMIC DNA]</scope>
    <source>
        <strain evidence="5">HM61</strain>
    </source>
</reference>
<feature type="domain" description="Phospholipase D-like" evidence="3">
    <location>
        <begin position="307"/>
        <end position="434"/>
    </location>
</feature>
<sequence length="446" mass="50594">MRRAIVLLTVLLPLSLLPLPAGGYEPGGGATFNVPEPWGSEAENTRIVRKVEEAFRHVRKTPRDRHPVILVAGYLFDRKRSAEALVNACRRGVSVRVIIDRDVYSRPFRRLVTVLNADNVRDRDRNGIADNDPRAGRCNRALPPEQGGLRQRGEEIPLMTSRQVTASMREPTGRSVTWGRDGSYVLKCSGACRGTAEANMHSKIYAMSNSGTARNIVMMSSSNLNAGGVNSGWNDLVVMKNRPRTFEFITRIHRLMTAQKRAGRRLVEFRDGPYTTRIFPMIGVGKRRDPLMQDLRKIRCSSALGRTSLHIQQFWWNGHRGNYIWDKIRSLARNGCKVRIIFGAVDRGILARMRDARRAGLIELWDSRIDTNGDGYVNTRTHMKAVAVRGTYGTNRRYHGVWTGTANWATGSLTRGDENTLNVRSASLWRRYVRYWATVRNHSHRE</sequence>
<dbReference type="Proteomes" id="UP001327225">
    <property type="component" value="Chromosome"/>
</dbReference>
<feature type="compositionally biased region" description="Basic and acidic residues" evidence="1">
    <location>
        <begin position="125"/>
        <end position="135"/>
    </location>
</feature>
<keyword evidence="2" id="KW-0732">Signal</keyword>
<feature type="chain" id="PRO_5045898900" evidence="2">
    <location>
        <begin position="24"/>
        <end position="446"/>
    </location>
</feature>
<proteinExistence type="predicted"/>
<dbReference type="RefSeq" id="WP_322456103.1">
    <property type="nucleotide sequence ID" value="NZ_CP141059.1"/>
</dbReference>